<proteinExistence type="predicted"/>
<gene>
    <name evidence="11" type="ORF">FHX42_002607</name>
</gene>
<keyword evidence="4" id="KW-0443">Lipid metabolism</keyword>
<keyword evidence="9" id="KW-1208">Phospholipid metabolism</keyword>
<evidence type="ECO:0000313" key="11">
    <source>
        <dbReference type="EMBL" id="MBA8825256.1"/>
    </source>
</evidence>
<dbReference type="GO" id="GO:0004609">
    <property type="term" value="F:phosphatidylserine decarboxylase activity"/>
    <property type="evidence" value="ECO:0007669"/>
    <property type="project" value="UniProtKB-EC"/>
</dbReference>
<keyword evidence="7" id="KW-0594">Phospholipid biosynthesis</keyword>
<dbReference type="InterPro" id="IPR003817">
    <property type="entry name" value="PS_Dcarbxylase"/>
</dbReference>
<sequence length="276" mass="31366">MAKTLEEWVDTAVRPVSDRSPNWLAENYFFRDPARPRISDNGYFLSPADGIVLHQRIVDPSERVLDIKGENHSIRHVLRDESYDRRSMVIGVFTTCYDVHVNRVPYSGRLSYWELPAISGLDLPTLDVEMLGVDKSLLQQLKLAPDSAEHPHHNQRVVNKVHAPELAQSYYVIQIADHDVDAITPFGLSQNRPVGQGGRFSQIRYGSQVELVVPLSRCFDFEFVQRDGAHVESGIDPLVSVRGRRRYLRPIRGKESREQSEPVETSGLPAQRAVFL</sequence>
<protein>
    <submittedName>
        <fullName evidence="11">Phosphatidylserine decarboxylase</fullName>
        <ecNumber evidence="11">4.1.1.65</ecNumber>
    </submittedName>
</protein>
<evidence type="ECO:0000256" key="3">
    <source>
        <dbReference type="ARBA" id="ARBA00022793"/>
    </source>
</evidence>
<dbReference type="EC" id="4.1.1.65" evidence="11"/>
<dbReference type="AlphaFoldDB" id="A0A839DYG1"/>
<evidence type="ECO:0000256" key="2">
    <source>
        <dbReference type="ARBA" id="ARBA00022516"/>
    </source>
</evidence>
<dbReference type="RefSeq" id="WP_182544464.1">
    <property type="nucleotide sequence ID" value="NZ_JACGWZ010000003.1"/>
</dbReference>
<dbReference type="PANTHER" id="PTHR35809:SF1">
    <property type="entry name" value="ARCHAETIDYLSERINE DECARBOXYLASE PROENZYME-RELATED"/>
    <property type="match status" value="1"/>
</dbReference>
<name>A0A839DYG1_9PSEU</name>
<evidence type="ECO:0000256" key="8">
    <source>
        <dbReference type="ARBA" id="ARBA00023239"/>
    </source>
</evidence>
<evidence type="ECO:0000256" key="4">
    <source>
        <dbReference type="ARBA" id="ARBA00023098"/>
    </source>
</evidence>
<keyword evidence="10" id="KW-0670">Pyruvate</keyword>
<dbReference type="PANTHER" id="PTHR35809">
    <property type="entry name" value="ARCHAETIDYLSERINE DECARBOXYLASE PROENZYME-RELATED"/>
    <property type="match status" value="1"/>
</dbReference>
<evidence type="ECO:0000256" key="7">
    <source>
        <dbReference type="ARBA" id="ARBA00023209"/>
    </source>
</evidence>
<evidence type="ECO:0000256" key="10">
    <source>
        <dbReference type="ARBA" id="ARBA00023317"/>
    </source>
</evidence>
<keyword evidence="1" id="KW-1003">Cell membrane</keyword>
<accession>A0A839DYG1</accession>
<reference evidence="11 12" key="1">
    <citation type="submission" date="2020-07" db="EMBL/GenBank/DDBJ databases">
        <title>Sequencing the genomes of 1000 actinobacteria strains.</title>
        <authorList>
            <person name="Klenk H.-P."/>
        </authorList>
    </citation>
    <scope>NUCLEOTIDE SEQUENCE [LARGE SCALE GENOMIC DNA]</scope>
    <source>
        <strain evidence="11 12">DSM 45975</strain>
    </source>
</reference>
<evidence type="ECO:0000256" key="9">
    <source>
        <dbReference type="ARBA" id="ARBA00023264"/>
    </source>
</evidence>
<keyword evidence="6" id="KW-0865">Zymogen</keyword>
<keyword evidence="8 11" id="KW-0456">Lyase</keyword>
<dbReference type="GO" id="GO:0008654">
    <property type="term" value="P:phospholipid biosynthetic process"/>
    <property type="evidence" value="ECO:0007669"/>
    <property type="project" value="UniProtKB-KW"/>
</dbReference>
<dbReference type="EMBL" id="JACGWZ010000003">
    <property type="protein sequence ID" value="MBA8825256.1"/>
    <property type="molecule type" value="Genomic_DNA"/>
</dbReference>
<keyword evidence="2" id="KW-0444">Lipid biosynthesis</keyword>
<keyword evidence="5" id="KW-0472">Membrane</keyword>
<dbReference type="InterPro" id="IPR033175">
    <property type="entry name" value="PSD-A"/>
</dbReference>
<evidence type="ECO:0000256" key="1">
    <source>
        <dbReference type="ARBA" id="ARBA00022475"/>
    </source>
</evidence>
<evidence type="ECO:0000256" key="5">
    <source>
        <dbReference type="ARBA" id="ARBA00023136"/>
    </source>
</evidence>
<dbReference type="Pfam" id="PF02666">
    <property type="entry name" value="PS_Dcarbxylase"/>
    <property type="match status" value="1"/>
</dbReference>
<evidence type="ECO:0000256" key="6">
    <source>
        <dbReference type="ARBA" id="ARBA00023145"/>
    </source>
</evidence>
<keyword evidence="3" id="KW-0210">Decarboxylase</keyword>
<dbReference type="Proteomes" id="UP000569329">
    <property type="component" value="Unassembled WGS sequence"/>
</dbReference>
<organism evidence="11 12">
    <name type="scientific">Halosaccharopolyspora lacisalsi</name>
    <dbReference type="NCBI Taxonomy" id="1000566"/>
    <lineage>
        <taxon>Bacteria</taxon>
        <taxon>Bacillati</taxon>
        <taxon>Actinomycetota</taxon>
        <taxon>Actinomycetes</taxon>
        <taxon>Pseudonocardiales</taxon>
        <taxon>Pseudonocardiaceae</taxon>
        <taxon>Halosaccharopolyspora</taxon>
    </lineage>
</organism>
<keyword evidence="12" id="KW-1185">Reference proteome</keyword>
<comment type="caution">
    <text evidence="11">The sequence shown here is derived from an EMBL/GenBank/DDBJ whole genome shotgun (WGS) entry which is preliminary data.</text>
</comment>
<evidence type="ECO:0000313" key="12">
    <source>
        <dbReference type="Proteomes" id="UP000569329"/>
    </source>
</evidence>